<name>A0ABR2TKR9_9ROSI</name>
<proteinExistence type="predicted"/>
<organism evidence="1 2">
    <name type="scientific">Hibiscus sabdariffa</name>
    <name type="common">roselle</name>
    <dbReference type="NCBI Taxonomy" id="183260"/>
    <lineage>
        <taxon>Eukaryota</taxon>
        <taxon>Viridiplantae</taxon>
        <taxon>Streptophyta</taxon>
        <taxon>Embryophyta</taxon>
        <taxon>Tracheophyta</taxon>
        <taxon>Spermatophyta</taxon>
        <taxon>Magnoliopsida</taxon>
        <taxon>eudicotyledons</taxon>
        <taxon>Gunneridae</taxon>
        <taxon>Pentapetalae</taxon>
        <taxon>rosids</taxon>
        <taxon>malvids</taxon>
        <taxon>Malvales</taxon>
        <taxon>Malvaceae</taxon>
        <taxon>Malvoideae</taxon>
        <taxon>Hibiscus</taxon>
    </lineage>
</organism>
<dbReference type="Proteomes" id="UP001396334">
    <property type="component" value="Unassembled WGS sequence"/>
</dbReference>
<accession>A0ABR2TKR9</accession>
<evidence type="ECO:0000313" key="1">
    <source>
        <dbReference type="EMBL" id="KAK9037807.1"/>
    </source>
</evidence>
<sequence length="102" mass="11326">MAPASSGVASHRTTASLLNPKSQVRFHCLLRSYFLVKATVDRSMKGFVFRGQRLYLHICDGEGRVESCRTMRARAGWAVWSENWLIGAVDVGTDGIHRCAAE</sequence>
<gene>
    <name evidence="1" type="ORF">V6N11_022707</name>
</gene>
<keyword evidence="2" id="KW-1185">Reference proteome</keyword>
<evidence type="ECO:0000313" key="2">
    <source>
        <dbReference type="Proteomes" id="UP001396334"/>
    </source>
</evidence>
<comment type="caution">
    <text evidence="1">The sequence shown here is derived from an EMBL/GenBank/DDBJ whole genome shotgun (WGS) entry which is preliminary data.</text>
</comment>
<protein>
    <submittedName>
        <fullName evidence="1">Uncharacterized protein</fullName>
    </submittedName>
</protein>
<reference evidence="1 2" key="1">
    <citation type="journal article" date="2024" name="G3 (Bethesda)">
        <title>Genome assembly of Hibiscus sabdariffa L. provides insights into metabolisms of medicinal natural products.</title>
        <authorList>
            <person name="Kim T."/>
        </authorList>
    </citation>
    <scope>NUCLEOTIDE SEQUENCE [LARGE SCALE GENOMIC DNA]</scope>
    <source>
        <strain evidence="1">TK-2024</strain>
        <tissue evidence="1">Old leaves</tissue>
    </source>
</reference>
<dbReference type="EMBL" id="JBBPBN010000005">
    <property type="protein sequence ID" value="KAK9037807.1"/>
    <property type="molecule type" value="Genomic_DNA"/>
</dbReference>